<feature type="transmembrane region" description="Helical" evidence="9">
    <location>
        <begin position="433"/>
        <end position="455"/>
    </location>
</feature>
<protein>
    <submittedName>
        <fullName evidence="11">Maltose permease</fullName>
    </submittedName>
</protein>
<dbReference type="PROSITE" id="PS00217">
    <property type="entry name" value="SUGAR_TRANSPORT_2"/>
    <property type="match status" value="1"/>
</dbReference>
<dbReference type="GO" id="GO:0016020">
    <property type="term" value="C:membrane"/>
    <property type="evidence" value="ECO:0007669"/>
    <property type="project" value="UniProtKB-SubCell"/>
</dbReference>
<evidence type="ECO:0000256" key="7">
    <source>
        <dbReference type="ARBA" id="ARBA00049119"/>
    </source>
</evidence>
<dbReference type="InterPro" id="IPR005829">
    <property type="entry name" value="Sugar_transporter_CS"/>
</dbReference>
<reference evidence="11 12" key="1">
    <citation type="journal article" date="2016" name="Mol. Biol. Evol.">
        <title>Comparative Genomics of Early-Diverging Mushroom-Forming Fungi Provides Insights into the Origins of Lignocellulose Decay Capabilities.</title>
        <authorList>
            <person name="Nagy L.G."/>
            <person name="Riley R."/>
            <person name="Tritt A."/>
            <person name="Adam C."/>
            <person name="Daum C."/>
            <person name="Floudas D."/>
            <person name="Sun H."/>
            <person name="Yadav J.S."/>
            <person name="Pangilinan J."/>
            <person name="Larsson K.H."/>
            <person name="Matsuura K."/>
            <person name="Barry K."/>
            <person name="Labutti K."/>
            <person name="Kuo R."/>
            <person name="Ohm R.A."/>
            <person name="Bhattacharya S.S."/>
            <person name="Shirouzu T."/>
            <person name="Yoshinaga Y."/>
            <person name="Martin F.M."/>
            <person name="Grigoriev I.V."/>
            <person name="Hibbett D.S."/>
        </authorList>
    </citation>
    <scope>NUCLEOTIDE SEQUENCE [LARGE SCALE GENOMIC DNA]</scope>
    <source>
        <strain evidence="11 12">TUFC12733</strain>
    </source>
</reference>
<feature type="transmembrane region" description="Helical" evidence="9">
    <location>
        <begin position="367"/>
        <end position="386"/>
    </location>
</feature>
<dbReference type="PANTHER" id="PTHR48022:SF15">
    <property type="entry name" value="ALPHA-GLUCOSIDE TRANSPORTER, PUTATIVE (AFU_ORTHOLOGUE AFUA_5G00500)-RELATED"/>
    <property type="match status" value="1"/>
</dbReference>
<dbReference type="InterPro" id="IPR050360">
    <property type="entry name" value="MFS_Sugar_Transporters"/>
</dbReference>
<dbReference type="Proteomes" id="UP000076738">
    <property type="component" value="Unassembled WGS sequence"/>
</dbReference>
<evidence type="ECO:0000256" key="1">
    <source>
        <dbReference type="ARBA" id="ARBA00004141"/>
    </source>
</evidence>
<feature type="domain" description="Major facilitator superfamily (MFS) profile" evidence="10">
    <location>
        <begin position="50"/>
        <end position="490"/>
    </location>
</feature>
<comment type="similarity">
    <text evidence="2 8">Belongs to the major facilitator superfamily. Sugar transporter (TC 2.A.1.1) family.</text>
</comment>
<gene>
    <name evidence="11" type="ORF">CALVIDRAFT_416615</name>
</gene>
<dbReference type="PANTHER" id="PTHR48022">
    <property type="entry name" value="PLASTIDIC GLUCOSE TRANSPORTER 4"/>
    <property type="match status" value="1"/>
</dbReference>
<feature type="transmembrane region" description="Helical" evidence="9">
    <location>
        <begin position="162"/>
        <end position="181"/>
    </location>
</feature>
<dbReference type="GO" id="GO:0005351">
    <property type="term" value="F:carbohydrate:proton symporter activity"/>
    <property type="evidence" value="ECO:0007669"/>
    <property type="project" value="TreeGrafter"/>
</dbReference>
<dbReference type="PROSITE" id="PS50850">
    <property type="entry name" value="MFS"/>
    <property type="match status" value="1"/>
</dbReference>
<organism evidence="11 12">
    <name type="scientific">Calocera viscosa (strain TUFC12733)</name>
    <dbReference type="NCBI Taxonomy" id="1330018"/>
    <lineage>
        <taxon>Eukaryota</taxon>
        <taxon>Fungi</taxon>
        <taxon>Dikarya</taxon>
        <taxon>Basidiomycota</taxon>
        <taxon>Agaricomycotina</taxon>
        <taxon>Dacrymycetes</taxon>
        <taxon>Dacrymycetales</taxon>
        <taxon>Dacrymycetaceae</taxon>
        <taxon>Calocera</taxon>
    </lineage>
</organism>
<keyword evidence="6 9" id="KW-0472">Membrane</keyword>
<evidence type="ECO:0000256" key="5">
    <source>
        <dbReference type="ARBA" id="ARBA00022989"/>
    </source>
</evidence>
<dbReference type="SUPFAM" id="SSF103473">
    <property type="entry name" value="MFS general substrate transporter"/>
    <property type="match status" value="1"/>
</dbReference>
<dbReference type="OrthoDB" id="6612291at2759"/>
<feature type="transmembrane region" description="Helical" evidence="9">
    <location>
        <begin position="467"/>
        <end position="486"/>
    </location>
</feature>
<sequence>MLTDKANAIDPRTVPTVANNEDVPIGDVKTAEHTSSGLQAARMHWRTFLWCMFMSIGVIIGGYDASTNGVLAVPAFRRNFGALNDDQYVLSAAWQNGFYSATQITRMIGSISVGYMSDRYGNKISFAVCSCISVAGIFIQFFSPPGHDDMFLAGKAVNGFAIGMYMSGASNYIVEVSPVALRGVTTSALNFWIVIGQFLGMVMIQIAGIRTDAYSYRIVFGVEWVFPLIMLAGLPFLPESPLWLVRRERFDDAIKALKRLSGPAADTGARMRRIQETIVLEQNNAMKATYAELFRGVDRKRTIIACMAFVGQQLVGVTFVLGFSTYFFELAGFSPSNAFALGVGIMGLAIIGNLFAAWTVNGLGRRFLYVIGLFLCALCNLLIGVLSLPDQSGTNWAMAIFTMIYMVIYQAGIGPVAFTICSEISSARLRSKTVGFSICFLAFSSLVANVINPYLVNPDELNLGGKVGFIFGGLGVLGTVWAWFFVPETGGRSVEELDVLFEMGVPARMFSQTNAKLQIGPSN</sequence>
<dbReference type="FunFam" id="1.20.1250.20:FF:000078">
    <property type="entry name" value="MFS maltose transporter, putative"/>
    <property type="match status" value="1"/>
</dbReference>
<dbReference type="AlphaFoldDB" id="A0A167PF05"/>
<evidence type="ECO:0000259" key="10">
    <source>
        <dbReference type="PROSITE" id="PS50850"/>
    </source>
</evidence>
<evidence type="ECO:0000256" key="4">
    <source>
        <dbReference type="ARBA" id="ARBA00022692"/>
    </source>
</evidence>
<keyword evidence="12" id="KW-1185">Reference proteome</keyword>
<keyword evidence="5 9" id="KW-1133">Transmembrane helix</keyword>
<feature type="transmembrane region" description="Helical" evidence="9">
    <location>
        <begin position="188"/>
        <end position="208"/>
    </location>
</feature>
<evidence type="ECO:0000313" key="11">
    <source>
        <dbReference type="EMBL" id="KZO98721.1"/>
    </source>
</evidence>
<evidence type="ECO:0000256" key="8">
    <source>
        <dbReference type="RuleBase" id="RU003346"/>
    </source>
</evidence>
<proteinExistence type="inferred from homology"/>
<evidence type="ECO:0000256" key="2">
    <source>
        <dbReference type="ARBA" id="ARBA00010992"/>
    </source>
</evidence>
<name>A0A167PF05_CALVF</name>
<feature type="transmembrane region" description="Helical" evidence="9">
    <location>
        <begin position="124"/>
        <end position="142"/>
    </location>
</feature>
<evidence type="ECO:0000256" key="9">
    <source>
        <dbReference type="SAM" id="Phobius"/>
    </source>
</evidence>
<dbReference type="InterPro" id="IPR003663">
    <property type="entry name" value="Sugar/inositol_transpt"/>
</dbReference>
<evidence type="ECO:0000256" key="6">
    <source>
        <dbReference type="ARBA" id="ARBA00023136"/>
    </source>
</evidence>
<comment type="catalytic activity">
    <reaction evidence="7">
        <text>myo-inositol(out) + H(+)(out) = myo-inositol(in) + H(+)(in)</text>
        <dbReference type="Rhea" id="RHEA:60364"/>
        <dbReference type="ChEBI" id="CHEBI:15378"/>
        <dbReference type="ChEBI" id="CHEBI:17268"/>
    </reaction>
</comment>
<feature type="transmembrane region" description="Helical" evidence="9">
    <location>
        <begin position="339"/>
        <end position="360"/>
    </location>
</feature>
<dbReference type="NCBIfam" id="TIGR00879">
    <property type="entry name" value="SP"/>
    <property type="match status" value="1"/>
</dbReference>
<dbReference type="InterPro" id="IPR036259">
    <property type="entry name" value="MFS_trans_sf"/>
</dbReference>
<dbReference type="InterPro" id="IPR020846">
    <property type="entry name" value="MFS_dom"/>
</dbReference>
<accession>A0A167PF05</accession>
<evidence type="ECO:0000256" key="3">
    <source>
        <dbReference type="ARBA" id="ARBA00022448"/>
    </source>
</evidence>
<dbReference type="Pfam" id="PF00083">
    <property type="entry name" value="Sugar_tr"/>
    <property type="match status" value="1"/>
</dbReference>
<feature type="transmembrane region" description="Helical" evidence="9">
    <location>
        <begin position="303"/>
        <end position="327"/>
    </location>
</feature>
<evidence type="ECO:0000313" key="12">
    <source>
        <dbReference type="Proteomes" id="UP000076738"/>
    </source>
</evidence>
<keyword evidence="4 9" id="KW-0812">Transmembrane</keyword>
<dbReference type="EMBL" id="KV417274">
    <property type="protein sequence ID" value="KZO98721.1"/>
    <property type="molecule type" value="Genomic_DNA"/>
</dbReference>
<keyword evidence="3 8" id="KW-0813">Transport</keyword>
<dbReference type="InterPro" id="IPR005828">
    <property type="entry name" value="MFS_sugar_transport-like"/>
</dbReference>
<dbReference type="Gene3D" id="1.20.1250.20">
    <property type="entry name" value="MFS general substrate transporter like domains"/>
    <property type="match status" value="1"/>
</dbReference>
<feature type="transmembrane region" description="Helical" evidence="9">
    <location>
        <begin position="398"/>
        <end position="421"/>
    </location>
</feature>
<comment type="subcellular location">
    <subcellularLocation>
        <location evidence="1">Membrane</location>
        <topology evidence="1">Multi-pass membrane protein</topology>
    </subcellularLocation>
</comment>
<feature type="transmembrane region" description="Helical" evidence="9">
    <location>
        <begin position="214"/>
        <end position="237"/>
    </location>
</feature>